<feature type="compositionally biased region" description="Polar residues" evidence="1">
    <location>
        <begin position="152"/>
        <end position="172"/>
    </location>
</feature>
<keyword evidence="3" id="KW-1185">Reference proteome</keyword>
<organism evidence="2 3">
    <name type="scientific">Ophiobolus disseminans</name>
    <dbReference type="NCBI Taxonomy" id="1469910"/>
    <lineage>
        <taxon>Eukaryota</taxon>
        <taxon>Fungi</taxon>
        <taxon>Dikarya</taxon>
        <taxon>Ascomycota</taxon>
        <taxon>Pezizomycotina</taxon>
        <taxon>Dothideomycetes</taxon>
        <taxon>Pleosporomycetidae</taxon>
        <taxon>Pleosporales</taxon>
        <taxon>Pleosporineae</taxon>
        <taxon>Phaeosphaeriaceae</taxon>
        <taxon>Ophiobolus</taxon>
    </lineage>
</organism>
<feature type="region of interest" description="Disordered" evidence="1">
    <location>
        <begin position="551"/>
        <end position="582"/>
    </location>
</feature>
<protein>
    <submittedName>
        <fullName evidence="2">Uncharacterized protein</fullName>
    </submittedName>
</protein>
<evidence type="ECO:0000256" key="1">
    <source>
        <dbReference type="SAM" id="MobiDB-lite"/>
    </source>
</evidence>
<feature type="compositionally biased region" description="Basic and acidic residues" evidence="1">
    <location>
        <begin position="105"/>
        <end position="123"/>
    </location>
</feature>
<dbReference type="Proteomes" id="UP000799424">
    <property type="component" value="Unassembled WGS sequence"/>
</dbReference>
<evidence type="ECO:0000313" key="2">
    <source>
        <dbReference type="EMBL" id="KAF2828900.1"/>
    </source>
</evidence>
<dbReference type="OrthoDB" id="5329403at2759"/>
<sequence>MAPIAAETAPAQRQARRPLSRIVPAIPHRLSRTVPAARPITPEESNKGAITQNGPEPQPIAEKQADEPLPPTSAVDAPLTPDSRASGDEKSEVEATVLATSPAKSAEDHIERAPHHQDTKPSNDTKPTTNGHHRKLTVPAQLPPPFYPSVKVDTQTPPVDSNGTVPPSSHRSQLSAGAAAFSVLNASPATPVTPYDVEQERHTPQPTLTRPPPGFAPPEFTPSFFPGHAHHPSAAGAPWSYSSYPVPQPDAIYGNGPDYRQALFSADHVVHTAPYDGNLAPGDLNGATTSHSQSPSKSYFGEVKSSSEHGDAQRMLPYQNGMSSHERIEESPFELAAYLSTQFGNPEFADFILQIRSPESILVSIPVHGIVVVRSPVVAEAVRHSIPAAHRSRETRRVLDVLTSDPFVTRESLEEAVKVLYGAPLLSAQTFLYSVAPYAYDSDSSSPSGDARRRMQQLLSYIAAGRSLKLASMQARGVEIARSLLRWDTVDEVLQVTLQASSASHTKDGFEQDNPFTAALLGYAIEFIACTFPVDFTLHTIAPELQGLPRLPTVREPRPSTHNPRLSKIRFGDAPPGDRPQPSQASLVLSSVLLSLPLPLVDRLFNHRATANQIGWTGVVRVMRDVIVEREKRRQKALKGEVRPAADGAIPTILLNNLHLEERVEQVEESLLHPSGYRLVAQRLDGEL</sequence>
<feature type="region of interest" description="Disordered" evidence="1">
    <location>
        <begin position="1"/>
        <end position="172"/>
    </location>
</feature>
<reference evidence="2" key="1">
    <citation type="journal article" date="2020" name="Stud. Mycol.">
        <title>101 Dothideomycetes genomes: a test case for predicting lifestyles and emergence of pathogens.</title>
        <authorList>
            <person name="Haridas S."/>
            <person name="Albert R."/>
            <person name="Binder M."/>
            <person name="Bloem J."/>
            <person name="Labutti K."/>
            <person name="Salamov A."/>
            <person name="Andreopoulos B."/>
            <person name="Baker S."/>
            <person name="Barry K."/>
            <person name="Bills G."/>
            <person name="Bluhm B."/>
            <person name="Cannon C."/>
            <person name="Castanera R."/>
            <person name="Culley D."/>
            <person name="Daum C."/>
            <person name="Ezra D."/>
            <person name="Gonzalez J."/>
            <person name="Henrissat B."/>
            <person name="Kuo A."/>
            <person name="Liang C."/>
            <person name="Lipzen A."/>
            <person name="Lutzoni F."/>
            <person name="Magnuson J."/>
            <person name="Mondo S."/>
            <person name="Nolan M."/>
            <person name="Ohm R."/>
            <person name="Pangilinan J."/>
            <person name="Park H.-J."/>
            <person name="Ramirez L."/>
            <person name="Alfaro M."/>
            <person name="Sun H."/>
            <person name="Tritt A."/>
            <person name="Yoshinaga Y."/>
            <person name="Zwiers L.-H."/>
            <person name="Turgeon B."/>
            <person name="Goodwin S."/>
            <person name="Spatafora J."/>
            <person name="Crous P."/>
            <person name="Grigoriev I."/>
        </authorList>
    </citation>
    <scope>NUCLEOTIDE SEQUENCE</scope>
    <source>
        <strain evidence="2">CBS 113818</strain>
    </source>
</reference>
<feature type="region of interest" description="Disordered" evidence="1">
    <location>
        <begin position="281"/>
        <end position="304"/>
    </location>
</feature>
<dbReference type="AlphaFoldDB" id="A0A6A7A6I1"/>
<evidence type="ECO:0000313" key="3">
    <source>
        <dbReference type="Proteomes" id="UP000799424"/>
    </source>
</evidence>
<accession>A0A6A7A6I1</accession>
<name>A0A6A7A6I1_9PLEO</name>
<dbReference type="EMBL" id="MU006222">
    <property type="protein sequence ID" value="KAF2828900.1"/>
    <property type="molecule type" value="Genomic_DNA"/>
</dbReference>
<gene>
    <name evidence="2" type="ORF">CC86DRAFT_444928</name>
</gene>
<feature type="compositionally biased region" description="Polar residues" evidence="1">
    <location>
        <begin position="286"/>
        <end position="297"/>
    </location>
</feature>
<proteinExistence type="predicted"/>